<accession>A0A402D0K0</accession>
<sequence>MMQPSLMTGALIALLLAPGAHPVLAATQQSAAHSPPAGSALTGRVTTSDGKPVAGADVIICYAFPKVGASTTCPGCYTDCKRAAKTNAGGEFQFPGVARTLVFDVMVARDGFVSKLVSRIDPSTPEKQIALVSQPTLPGEDHLFRGTVTDPAGRPVAGALVEPVSITSPNENLVGEVPGMDRFAITNRRGEFLLASDQASAVLGVVVSAPALAPEAFSTLHEGTNEKLPLSLGAAIVGKLMRNGKPVANAALGLVQVDKEVERFLGPATATTDIHGAFQFSNVAPNQKYWIYGLMGHDGGAGSLAIQQLSVGADGSIVDLKDLKLAESQTVHGRVLLSDGQPIPNGIQIAVYRNDAWDDIHIDIRPDGSFDLEDAPSESFNLTTGIPGYKIHDAKLNDGGVSAVTVTPETRKHEVVVTMDPEKHK</sequence>
<dbReference type="Proteomes" id="UP000287394">
    <property type="component" value="Chromosome"/>
</dbReference>
<organism evidence="1 2">
    <name type="scientific">Capsulimonas corticalis</name>
    <dbReference type="NCBI Taxonomy" id="2219043"/>
    <lineage>
        <taxon>Bacteria</taxon>
        <taxon>Bacillati</taxon>
        <taxon>Armatimonadota</taxon>
        <taxon>Armatimonadia</taxon>
        <taxon>Capsulimonadales</taxon>
        <taxon>Capsulimonadaceae</taxon>
        <taxon>Capsulimonas</taxon>
    </lineage>
</organism>
<dbReference type="RefSeq" id="WP_119323064.1">
    <property type="nucleotide sequence ID" value="NZ_AP025739.1"/>
</dbReference>
<keyword evidence="2" id="KW-1185">Reference proteome</keyword>
<name>A0A402D0K0_9BACT</name>
<evidence type="ECO:0000313" key="2">
    <source>
        <dbReference type="Proteomes" id="UP000287394"/>
    </source>
</evidence>
<dbReference type="KEGG" id="ccot:CCAX7_56560"/>
<dbReference type="EMBL" id="AP025739">
    <property type="protein sequence ID" value="BDI33605.1"/>
    <property type="molecule type" value="Genomic_DNA"/>
</dbReference>
<dbReference type="OrthoDB" id="128482at2"/>
<proteinExistence type="predicted"/>
<protein>
    <submittedName>
        <fullName evidence="1">Uncharacterized protein</fullName>
    </submittedName>
</protein>
<gene>
    <name evidence="1" type="ORF">CCAX7_56560</name>
</gene>
<reference evidence="1 2" key="1">
    <citation type="journal article" date="2019" name="Int. J. Syst. Evol. Microbiol.">
        <title>Capsulimonas corticalis gen. nov., sp. nov., an aerobic capsulated bacterium, of a novel bacterial order, Capsulimonadales ord. nov., of the class Armatimonadia of the phylum Armatimonadetes.</title>
        <authorList>
            <person name="Li J."/>
            <person name="Kudo C."/>
            <person name="Tonouchi A."/>
        </authorList>
    </citation>
    <scope>NUCLEOTIDE SEQUENCE [LARGE SCALE GENOMIC DNA]</scope>
    <source>
        <strain evidence="1 2">AX-7</strain>
    </source>
</reference>
<evidence type="ECO:0000313" key="1">
    <source>
        <dbReference type="EMBL" id="BDI33605.1"/>
    </source>
</evidence>
<dbReference type="AlphaFoldDB" id="A0A402D0K0"/>